<dbReference type="AlphaFoldDB" id="A0A418WHE1"/>
<keyword evidence="2" id="KW-1185">Reference proteome</keyword>
<sequence>MALGAALAACAASFAQDTAPVAEAAPAVGVAGTSFELGLFGGGDDNGGFYGATPSLAVPLGDNVGLQVDGIAGVAADELGFFGGAVQLFYREPQSHLIGLAVAGFVEDGESQYTVAGIGEYYLDTITLEALAGYQSGDIIDGSAFARLGASIYAAPTLRLGLGVSYSEAQHLGADAELEYLAAPASGLALFASGAFDEDGALGLVGARFYFNGLGGEGEASEGPSLMAIHRQLGRRNIFQAAPTVIGTRFISQAGNALSNGEGFGDIPAEPAPASSASAGLLSGAGGSSPLGGLLNGILPAGTTGTPLDGVPVVGELVGSLTALASPDTLRIGDLPAAGLDGSLANLPLVGDVLGALPAGGVTALLGSAQPELILNMLAPALLDGLTDPTKVSAVVDNLVDGVLGGALSGLTGTDLTGGLDGLSGGLSGGLPTDGLLALLTNAQPDLILTGLVPSVAGGLLQPLAMPGF</sequence>
<accession>A0A418WHE1</accession>
<comment type="caution">
    <text evidence="1">The sequence shown here is derived from an EMBL/GenBank/DDBJ whole genome shotgun (WGS) entry which is preliminary data.</text>
</comment>
<evidence type="ECO:0000313" key="1">
    <source>
        <dbReference type="EMBL" id="RJF89408.1"/>
    </source>
</evidence>
<proteinExistence type="predicted"/>
<gene>
    <name evidence="1" type="ORF">D3874_22540</name>
</gene>
<name>A0A418WHE1_9PROT</name>
<protein>
    <submittedName>
        <fullName evidence="1">Uncharacterized protein</fullName>
    </submittedName>
</protein>
<reference evidence="1 2" key="1">
    <citation type="submission" date="2018-09" db="EMBL/GenBank/DDBJ databases">
        <authorList>
            <person name="Zhu H."/>
        </authorList>
    </citation>
    <scope>NUCLEOTIDE SEQUENCE [LARGE SCALE GENOMIC DNA]</scope>
    <source>
        <strain evidence="1 2">K1W22B-8</strain>
    </source>
</reference>
<evidence type="ECO:0000313" key="2">
    <source>
        <dbReference type="Proteomes" id="UP000284605"/>
    </source>
</evidence>
<organism evidence="1 2">
    <name type="scientific">Oleomonas cavernae</name>
    <dbReference type="NCBI Taxonomy" id="2320859"/>
    <lineage>
        <taxon>Bacteria</taxon>
        <taxon>Pseudomonadati</taxon>
        <taxon>Pseudomonadota</taxon>
        <taxon>Alphaproteobacteria</taxon>
        <taxon>Acetobacterales</taxon>
        <taxon>Acetobacteraceae</taxon>
        <taxon>Oleomonas</taxon>
    </lineage>
</organism>
<dbReference type="Proteomes" id="UP000284605">
    <property type="component" value="Unassembled WGS sequence"/>
</dbReference>
<dbReference type="EMBL" id="QYUK01000011">
    <property type="protein sequence ID" value="RJF89408.1"/>
    <property type="molecule type" value="Genomic_DNA"/>
</dbReference>